<dbReference type="SFLD" id="SFLDS00019">
    <property type="entry name" value="Glutathione_Transferase_(cytos"/>
    <property type="match status" value="1"/>
</dbReference>
<dbReference type="InterPro" id="IPR036282">
    <property type="entry name" value="Glutathione-S-Trfase_C_sf"/>
</dbReference>
<evidence type="ECO:0000256" key="1">
    <source>
        <dbReference type="ARBA" id="ARBA00011738"/>
    </source>
</evidence>
<dbReference type="SFLD" id="SFLDG01153">
    <property type="entry name" value="Main.4:_Theta-like"/>
    <property type="match status" value="1"/>
</dbReference>
<dbReference type="PANTHER" id="PTHR43969">
    <property type="entry name" value="GLUTATHIONE S TRANSFERASE D10, ISOFORM A-RELATED"/>
    <property type="match status" value="1"/>
</dbReference>
<dbReference type="InterPro" id="IPR040079">
    <property type="entry name" value="Glutathione_S-Trfase"/>
</dbReference>
<feature type="domain" description="GST N-terminal" evidence="2">
    <location>
        <begin position="1"/>
        <end position="82"/>
    </location>
</feature>
<dbReference type="Pfam" id="PF02798">
    <property type="entry name" value="GST_N"/>
    <property type="match status" value="1"/>
</dbReference>
<dbReference type="PANTHER" id="PTHR43969:SF9">
    <property type="entry name" value="GLUTATHIONE S TRANSFERASE D10, ISOFORM A-RELATED"/>
    <property type="match status" value="1"/>
</dbReference>
<organism evidence="4">
    <name type="scientific">Eriocheir sinensis</name>
    <name type="common">Chinese mitten crab</name>
    <dbReference type="NCBI Taxonomy" id="95602"/>
    <lineage>
        <taxon>Eukaryota</taxon>
        <taxon>Metazoa</taxon>
        <taxon>Ecdysozoa</taxon>
        <taxon>Arthropoda</taxon>
        <taxon>Crustacea</taxon>
        <taxon>Multicrustacea</taxon>
        <taxon>Malacostraca</taxon>
        <taxon>Eumalacostraca</taxon>
        <taxon>Eucarida</taxon>
        <taxon>Decapoda</taxon>
        <taxon>Pleocyemata</taxon>
        <taxon>Brachyura</taxon>
        <taxon>Eubrachyura</taxon>
        <taxon>Grapsoidea</taxon>
        <taxon>Varunidae</taxon>
        <taxon>Eriocheir</taxon>
    </lineage>
</organism>
<dbReference type="Pfam" id="PF13410">
    <property type="entry name" value="GST_C_2"/>
    <property type="match status" value="1"/>
</dbReference>
<reference evidence="4" key="1">
    <citation type="submission" date="2022-06" db="EMBL/GenBank/DDBJ databases">
        <title>Glutathione S-transferase genes diversity and their regulation by Nrf2 in Chinese mitten crab (Eriocheir sinensis) during nitrite stress.</title>
        <authorList>
            <person name="Ren Q."/>
            <person name="Jia R."/>
        </authorList>
    </citation>
    <scope>NUCLEOTIDE SEQUENCE</scope>
</reference>
<dbReference type="Gene3D" id="3.40.30.10">
    <property type="entry name" value="Glutaredoxin"/>
    <property type="match status" value="1"/>
</dbReference>
<feature type="domain" description="GST C-terminal" evidence="3">
    <location>
        <begin position="88"/>
        <end position="217"/>
    </location>
</feature>
<sequence>MAPTLYLFMPSAYCRSVLLAAKALDVELDVKTVNLMEKEQLKPEFLAINPQHTVPTFVDGDLVLTESRAILTYLSSRYGKDDSLYPKDVITRAKIDGLLYFDCSTLTIKWRLVVHPVMRSTAAKPDEEAVKNLEEAVGWLDGKIAKHPDLYLAGTSQPTVADLAIVAWVSTYEAAGFDVSQHPHVAAWLARCKESIKGYTELNEPGAKKFGEIFKGLMKSRS</sequence>
<dbReference type="FunFam" id="1.20.1050.10:FF:000007">
    <property type="entry name" value="Glutathione S-transferase 1-1"/>
    <property type="match status" value="1"/>
</dbReference>
<proteinExistence type="evidence at transcript level"/>
<evidence type="ECO:0000259" key="2">
    <source>
        <dbReference type="PROSITE" id="PS50404"/>
    </source>
</evidence>
<dbReference type="GO" id="GO:0004364">
    <property type="term" value="F:glutathione transferase activity"/>
    <property type="evidence" value="ECO:0007669"/>
    <property type="project" value="TreeGrafter"/>
</dbReference>
<dbReference type="SFLD" id="SFLDG00358">
    <property type="entry name" value="Main_(cytGST)"/>
    <property type="match status" value="1"/>
</dbReference>
<dbReference type="SUPFAM" id="SSF52833">
    <property type="entry name" value="Thioredoxin-like"/>
    <property type="match status" value="1"/>
</dbReference>
<dbReference type="CDD" id="cd03045">
    <property type="entry name" value="GST_N_Delta_Epsilon"/>
    <property type="match status" value="1"/>
</dbReference>
<name>A0A976XH90_ERISI</name>
<accession>A0A976XH90</accession>
<dbReference type="SUPFAM" id="SSF47616">
    <property type="entry name" value="GST C-terminal domain-like"/>
    <property type="match status" value="1"/>
</dbReference>
<dbReference type="CDD" id="cd03177">
    <property type="entry name" value="GST_C_Delta_Epsilon"/>
    <property type="match status" value="1"/>
</dbReference>
<dbReference type="InterPro" id="IPR010987">
    <property type="entry name" value="Glutathione-S-Trfase_C-like"/>
</dbReference>
<dbReference type="OrthoDB" id="2309723at2759"/>
<dbReference type="Gene3D" id="1.20.1050.10">
    <property type="match status" value="1"/>
</dbReference>
<dbReference type="InterPro" id="IPR036249">
    <property type="entry name" value="Thioredoxin-like_sf"/>
</dbReference>
<dbReference type="InterPro" id="IPR004045">
    <property type="entry name" value="Glutathione_S-Trfase_N"/>
</dbReference>
<dbReference type="PROSITE" id="PS50404">
    <property type="entry name" value="GST_NTER"/>
    <property type="match status" value="1"/>
</dbReference>
<evidence type="ECO:0000259" key="3">
    <source>
        <dbReference type="PROSITE" id="PS50405"/>
    </source>
</evidence>
<evidence type="ECO:0000313" key="4">
    <source>
        <dbReference type="EMBL" id="UVC41627.1"/>
    </source>
</evidence>
<dbReference type="EMBL" id="ON838215">
    <property type="protein sequence ID" value="UVC41627.1"/>
    <property type="molecule type" value="mRNA"/>
</dbReference>
<dbReference type="AlphaFoldDB" id="A0A976XH90"/>
<dbReference type="PROSITE" id="PS50405">
    <property type="entry name" value="GST_CTER"/>
    <property type="match status" value="1"/>
</dbReference>
<dbReference type="FunFam" id="3.40.30.10:FF:000034">
    <property type="entry name" value="glutathione S-transferase 1"/>
    <property type="match status" value="1"/>
</dbReference>
<comment type="subunit">
    <text evidence="1">Homodimer.</text>
</comment>
<dbReference type="GO" id="GO:0006749">
    <property type="term" value="P:glutathione metabolic process"/>
    <property type="evidence" value="ECO:0007669"/>
    <property type="project" value="TreeGrafter"/>
</dbReference>
<protein>
    <submittedName>
        <fullName evidence="4">Glutathione S-transferase 4</fullName>
    </submittedName>
</protein>